<evidence type="ECO:0000256" key="12">
    <source>
        <dbReference type="ARBA" id="ARBA00023305"/>
    </source>
</evidence>
<proteinExistence type="inferred from homology"/>
<comment type="catalytic activity">
    <reaction evidence="1">
        <text>3',5'-cyclic GMP + H2O = GMP + H(+)</text>
        <dbReference type="Rhea" id="RHEA:16957"/>
        <dbReference type="ChEBI" id="CHEBI:15377"/>
        <dbReference type="ChEBI" id="CHEBI:15378"/>
        <dbReference type="ChEBI" id="CHEBI:57746"/>
        <dbReference type="ChEBI" id="CHEBI:58115"/>
        <dbReference type="EC" id="3.1.4.35"/>
    </reaction>
</comment>
<keyword evidence="9 16" id="KW-0472">Membrane</keyword>
<evidence type="ECO:0000256" key="13">
    <source>
        <dbReference type="ARBA" id="ARBA00023319"/>
    </source>
</evidence>
<evidence type="ECO:0000259" key="17">
    <source>
        <dbReference type="PROSITE" id="PS50835"/>
    </source>
</evidence>
<evidence type="ECO:0000256" key="4">
    <source>
        <dbReference type="ARBA" id="ARBA00012319"/>
    </source>
</evidence>
<dbReference type="EC" id="3.1.4.35" evidence="4"/>
<dbReference type="GO" id="GO:0047555">
    <property type="term" value="F:3',5'-cyclic-GMP phosphodiesterase activity"/>
    <property type="evidence" value="ECO:0007669"/>
    <property type="project" value="UniProtKB-EC"/>
</dbReference>
<dbReference type="SUPFAM" id="SSF48726">
    <property type="entry name" value="Immunoglobulin"/>
    <property type="match status" value="4"/>
</dbReference>
<evidence type="ECO:0000256" key="16">
    <source>
        <dbReference type="SAM" id="Phobius"/>
    </source>
</evidence>
<keyword evidence="5" id="KW-0140">cGMP</keyword>
<evidence type="ECO:0000256" key="10">
    <source>
        <dbReference type="ARBA" id="ARBA00023157"/>
    </source>
</evidence>
<dbReference type="GO" id="GO:0009897">
    <property type="term" value="C:external side of plasma membrane"/>
    <property type="evidence" value="ECO:0007669"/>
    <property type="project" value="TreeGrafter"/>
</dbReference>
<dbReference type="GO" id="GO:1903037">
    <property type="term" value="P:regulation of leukocyte cell-cell adhesion"/>
    <property type="evidence" value="ECO:0007669"/>
    <property type="project" value="UniProtKB-ARBA"/>
</dbReference>
<sequence length="836" mass="93991">MGPADAVFAVAGEDVILPCSLKPNISVVDMRVEWFRPDLKEAQLVHLYEDHKDRNTEQPESFRGRTGLNHQELQRGNASLKLSSVQVSDEGRYKCFIQSKSWSDDANVNVLVEAIGTPPVITVDGFDDSGGLHLQCESEGWNPEPDLEWLNSKGVSLSSETTETHRNTDGFRVKHTTTVYERDSMIHCRVKLKHHMLETMIISSSKSFNPWRTSIILSSIAVALIVIVGILIAVFGHKYRGKNFMNIICLTFLIISGITDSRSGRFYVVGPAGAVFAVAGEDVILPCSVKPNISVVDMRVEWFRPDLKDSQLVHRYKDHEDRNTDQIQSYRGKTKLNHQELQRGNASLKLSSIQVSDEGHYRCFIQSTSWYDDATVIVHLEAVGRSPVITVDGFDHSGGLHLQCESEGWDSEPVLEWLNSEGVHLSSETTEMQRNTDGFSVKHTITVHHSDDKIHCRVKLRHHMLETMIVASKQFDVVGPAGAVFVVAGEDVILPCSVKPNISVVDMRVEWFRPDLKDSQLLHLYKDYEDRNTDQIQSYRGRTKMNHQELQRGIASLKLSSVQVSDEGLYKCFIQSKSWNDNATVNVNVKVEAVGRPPVITVDGFDDLGGLHLQCESEGWYPEPDLEWLDSEGVRLRSETTEKDKNTDGFGKIYCRVKMRNHLLETLIITTNDMFNLWRTSAILFSVVVVLSGFAGILLAVFIHEYKELDELLKSRKIPTDSQSSPENLNTLIDTDKRLAVLAIGFRLMNMDVSKPKASSKIATRATAPGSPRKSQPKFKQRSTRQFKSKPPKKGVIGFGEEIPGMEGLGTDFNVICPWEAYSHLELHELAQYGII</sequence>
<dbReference type="FunFam" id="2.60.40.10:FF:000142">
    <property type="entry name" value="V-set domain-containing T-cell activation inhibitor 1"/>
    <property type="match status" value="3"/>
</dbReference>
<evidence type="ECO:0000256" key="8">
    <source>
        <dbReference type="ARBA" id="ARBA00022801"/>
    </source>
</evidence>
<evidence type="ECO:0000256" key="14">
    <source>
        <dbReference type="ARBA" id="ARBA00025377"/>
    </source>
</evidence>
<dbReference type="GO" id="GO:0005102">
    <property type="term" value="F:signaling receptor binding"/>
    <property type="evidence" value="ECO:0007669"/>
    <property type="project" value="TreeGrafter"/>
</dbReference>
<feature type="domain" description="Ig-like" evidence="17">
    <location>
        <begin position="118"/>
        <end position="209"/>
    </location>
</feature>
<keyword evidence="16" id="KW-0812">Transmembrane</keyword>
<evidence type="ECO:0000256" key="7">
    <source>
        <dbReference type="ARBA" id="ARBA00022729"/>
    </source>
</evidence>
<comment type="subcellular location">
    <subcellularLocation>
        <location evidence="2">Membrane</location>
    </subcellularLocation>
</comment>
<organism evidence="18 19">
    <name type="scientific">Cirrhinus molitorella</name>
    <name type="common">mud carp</name>
    <dbReference type="NCBI Taxonomy" id="172907"/>
    <lineage>
        <taxon>Eukaryota</taxon>
        <taxon>Metazoa</taxon>
        <taxon>Chordata</taxon>
        <taxon>Craniata</taxon>
        <taxon>Vertebrata</taxon>
        <taxon>Euteleostomi</taxon>
        <taxon>Actinopterygii</taxon>
        <taxon>Neopterygii</taxon>
        <taxon>Teleostei</taxon>
        <taxon>Ostariophysi</taxon>
        <taxon>Cypriniformes</taxon>
        <taxon>Cyprinidae</taxon>
        <taxon>Labeoninae</taxon>
        <taxon>Labeonini</taxon>
        <taxon>Cirrhinus</taxon>
    </lineage>
</organism>
<dbReference type="GO" id="GO:0001817">
    <property type="term" value="P:regulation of cytokine production"/>
    <property type="evidence" value="ECO:0007669"/>
    <property type="project" value="TreeGrafter"/>
</dbReference>
<dbReference type="Pfam" id="PF04868">
    <property type="entry name" value="PDE6_gamma"/>
    <property type="match status" value="1"/>
</dbReference>
<protein>
    <recommendedName>
        <fullName evidence="4">3',5'-cyclic-GMP phosphodiesterase</fullName>
        <ecNumber evidence="4">3.1.4.35</ecNumber>
    </recommendedName>
</protein>
<dbReference type="InterPro" id="IPR013106">
    <property type="entry name" value="Ig_V-set"/>
</dbReference>
<comment type="caution">
    <text evidence="18">The sequence shown here is derived from an EMBL/GenBank/DDBJ whole genome shotgun (WGS) entry which is preliminary data.</text>
</comment>
<keyword evidence="8" id="KW-0378">Hydrolase</keyword>
<dbReference type="Pfam" id="PF22705">
    <property type="entry name" value="C2-set_3"/>
    <property type="match status" value="3"/>
</dbReference>
<evidence type="ECO:0000313" key="18">
    <source>
        <dbReference type="EMBL" id="KAK2916825.1"/>
    </source>
</evidence>
<keyword evidence="13" id="KW-0393">Immunoglobulin domain</keyword>
<keyword evidence="19" id="KW-1185">Reference proteome</keyword>
<evidence type="ECO:0000256" key="15">
    <source>
        <dbReference type="SAM" id="MobiDB-lite"/>
    </source>
</evidence>
<dbReference type="GO" id="GO:0030553">
    <property type="term" value="F:cGMP binding"/>
    <property type="evidence" value="ECO:0007669"/>
    <property type="project" value="InterPro"/>
</dbReference>
<evidence type="ECO:0000256" key="9">
    <source>
        <dbReference type="ARBA" id="ARBA00023136"/>
    </source>
</evidence>
<keyword evidence="6" id="KW-0716">Sensory transduction</keyword>
<dbReference type="InterPro" id="IPR003599">
    <property type="entry name" value="Ig_sub"/>
</dbReference>
<feature type="region of interest" description="Disordered" evidence="15">
    <location>
        <begin position="759"/>
        <end position="800"/>
    </location>
</feature>
<dbReference type="SMART" id="SM00408">
    <property type="entry name" value="IGc2"/>
    <property type="match status" value="3"/>
</dbReference>
<feature type="transmembrane region" description="Helical" evidence="16">
    <location>
        <begin position="215"/>
        <end position="236"/>
    </location>
</feature>
<evidence type="ECO:0000256" key="6">
    <source>
        <dbReference type="ARBA" id="ARBA00022606"/>
    </source>
</evidence>
<dbReference type="SMART" id="SM00409">
    <property type="entry name" value="IG"/>
    <property type="match status" value="3"/>
</dbReference>
<dbReference type="PANTHER" id="PTHR24100:SF151">
    <property type="entry name" value="ICOS LIGAND"/>
    <property type="match status" value="1"/>
</dbReference>
<reference evidence="18" key="1">
    <citation type="submission" date="2023-08" db="EMBL/GenBank/DDBJ databases">
        <title>Chromosome-level Genome Assembly of mud carp (Cirrhinus molitorella).</title>
        <authorList>
            <person name="Liu H."/>
        </authorList>
    </citation>
    <scope>NUCLEOTIDE SEQUENCE</scope>
    <source>
        <strain evidence="18">Prfri</strain>
        <tissue evidence="18">Muscle</tissue>
    </source>
</reference>
<accession>A0AA88U0V5</accession>
<keyword evidence="11" id="KW-0325">Glycoprotein</keyword>
<dbReference type="GO" id="GO:0050863">
    <property type="term" value="P:regulation of T cell activation"/>
    <property type="evidence" value="ECO:0007669"/>
    <property type="project" value="UniProtKB-ARBA"/>
</dbReference>
<dbReference type="InterPro" id="IPR007110">
    <property type="entry name" value="Ig-like_dom"/>
</dbReference>
<dbReference type="AlphaFoldDB" id="A0AA88U0V5"/>
<feature type="compositionally biased region" description="Basic residues" evidence="15">
    <location>
        <begin position="775"/>
        <end position="793"/>
    </location>
</feature>
<comment type="function">
    <text evidence="14">Participates in processes of transmission and amplification of the visual signal. cGMP-PDEs are the effector molecules in G-protein-mediated phototransduction in vertebrate rods and cones.</text>
</comment>
<comment type="similarity">
    <text evidence="3">Belongs to the rod/cone cGMP-PDE gamma subunit family.</text>
</comment>
<evidence type="ECO:0000256" key="2">
    <source>
        <dbReference type="ARBA" id="ARBA00004370"/>
    </source>
</evidence>
<keyword evidence="7" id="KW-0732">Signal</keyword>
<dbReference type="InterPro" id="IPR053896">
    <property type="entry name" value="BTN3A2-like_Ig-C"/>
</dbReference>
<dbReference type="Pfam" id="PF07686">
    <property type="entry name" value="V-set"/>
    <property type="match status" value="3"/>
</dbReference>
<dbReference type="EMBL" id="JAUYZG010000001">
    <property type="protein sequence ID" value="KAK2916825.1"/>
    <property type="molecule type" value="Genomic_DNA"/>
</dbReference>
<evidence type="ECO:0000313" key="19">
    <source>
        <dbReference type="Proteomes" id="UP001187343"/>
    </source>
</evidence>
<dbReference type="InterPro" id="IPR013783">
    <property type="entry name" value="Ig-like_fold"/>
</dbReference>
<dbReference type="PANTHER" id="PTHR24100">
    <property type="entry name" value="BUTYROPHILIN"/>
    <property type="match status" value="1"/>
</dbReference>
<feature type="domain" description="Ig-like" evidence="17">
    <location>
        <begin position="1"/>
        <end position="109"/>
    </location>
</feature>
<gene>
    <name evidence="18" type="ORF">Q8A67_001199</name>
</gene>
<feature type="domain" description="Ig-like" evidence="17">
    <location>
        <begin position="489"/>
        <end position="588"/>
    </location>
</feature>
<keyword evidence="12" id="KW-0844">Vision</keyword>
<evidence type="ECO:0000256" key="11">
    <source>
        <dbReference type="ARBA" id="ARBA00023180"/>
    </source>
</evidence>
<evidence type="ECO:0000256" key="1">
    <source>
        <dbReference type="ARBA" id="ARBA00000583"/>
    </source>
</evidence>
<feature type="transmembrane region" description="Helical" evidence="16">
    <location>
        <begin position="682"/>
        <end position="703"/>
    </location>
</feature>
<dbReference type="SMART" id="SM00406">
    <property type="entry name" value="IGv"/>
    <property type="match status" value="3"/>
</dbReference>
<dbReference type="InterPro" id="IPR037030">
    <property type="entry name" value="PDE6_gamma_sf"/>
</dbReference>
<dbReference type="Proteomes" id="UP001187343">
    <property type="component" value="Unassembled WGS sequence"/>
</dbReference>
<dbReference type="FunFam" id="2.60.40.10:FF:002319">
    <property type="entry name" value="Zgc:162154"/>
    <property type="match status" value="2"/>
</dbReference>
<dbReference type="Gene3D" id="4.10.1120.10">
    <property type="entry name" value="Retinal cGMP phosphodiesterase, gamma subunit"/>
    <property type="match status" value="1"/>
</dbReference>
<dbReference type="PROSITE" id="PS50835">
    <property type="entry name" value="IG_LIKE"/>
    <property type="match status" value="4"/>
</dbReference>
<dbReference type="InterPro" id="IPR003598">
    <property type="entry name" value="Ig_sub2"/>
</dbReference>
<keyword evidence="10" id="KW-1015">Disulfide bond</keyword>
<dbReference type="GO" id="GO:0007601">
    <property type="term" value="P:visual perception"/>
    <property type="evidence" value="ECO:0007669"/>
    <property type="project" value="UniProtKB-KW"/>
</dbReference>
<dbReference type="GO" id="GO:0050852">
    <property type="term" value="P:T cell receptor signaling pathway"/>
    <property type="evidence" value="ECO:0007669"/>
    <property type="project" value="TreeGrafter"/>
</dbReference>
<dbReference type="InterPro" id="IPR006952">
    <property type="entry name" value="PDE6_gamma"/>
</dbReference>
<feature type="domain" description="Ig-like" evidence="17">
    <location>
        <begin position="280"/>
        <end position="377"/>
    </location>
</feature>
<keyword evidence="16" id="KW-1133">Transmembrane helix</keyword>
<evidence type="ECO:0000256" key="3">
    <source>
        <dbReference type="ARBA" id="ARBA00006377"/>
    </source>
</evidence>
<dbReference type="Gene3D" id="2.60.40.10">
    <property type="entry name" value="Immunoglobulins"/>
    <property type="match status" value="6"/>
</dbReference>
<dbReference type="InterPro" id="IPR036179">
    <property type="entry name" value="Ig-like_dom_sf"/>
</dbReference>
<evidence type="ECO:0000256" key="5">
    <source>
        <dbReference type="ARBA" id="ARBA00022535"/>
    </source>
</evidence>
<name>A0AA88U0V5_9TELE</name>
<dbReference type="InterPro" id="IPR050504">
    <property type="entry name" value="IgSF_BTN/MOG"/>
</dbReference>